<dbReference type="PANTHER" id="PTHR21043:SF0">
    <property type="entry name" value="MITOCHONDRIAL ASSEMBLY OF RIBOSOMAL LARGE SUBUNIT PROTEIN 1"/>
    <property type="match status" value="1"/>
</dbReference>
<dbReference type="GO" id="GO:0005739">
    <property type="term" value="C:mitochondrion"/>
    <property type="evidence" value="ECO:0007669"/>
    <property type="project" value="UniProtKB-SubCell"/>
</dbReference>
<dbReference type="PANTHER" id="PTHR21043">
    <property type="entry name" value="IOJAP SUPERFAMILY ORTHOLOG"/>
    <property type="match status" value="1"/>
</dbReference>
<comment type="function">
    <text evidence="4">Required for normal mitochondrial ribosome function and mitochondrial translation. May play a role in ribosome biogenesis by preventing premature association of the 28S and 39S ribosomal subunits. Interacts with mitochondrial ribosomal protein uL14m (MRPL14), probably blocking formation of intersubunit bridge B8, preventing association of the 28S and 39S ribosomal subunits. Addition to isolated mitochondrial ribosomal subunits partially inhibits translation, probably by interfering with the association of the 28S and 39S ribosomal subunits and the formation of functional ribosomes. May also participate in the assembly and/or regulation of the stability of the large subunit of the mitochondrial ribosome. May function as a ribosomal silencing factor.</text>
</comment>
<proteinExistence type="inferred from homology"/>
<keyword evidence="8" id="KW-1185">Reference proteome</keyword>
<evidence type="ECO:0000256" key="3">
    <source>
        <dbReference type="ARBA" id="ARBA00023128"/>
    </source>
</evidence>
<dbReference type="GO" id="GO:0090071">
    <property type="term" value="P:negative regulation of ribosome biogenesis"/>
    <property type="evidence" value="ECO:0007669"/>
    <property type="project" value="TreeGrafter"/>
</dbReference>
<keyword evidence="3" id="KW-0496">Mitochondrion</keyword>
<evidence type="ECO:0000256" key="2">
    <source>
        <dbReference type="ARBA" id="ARBA00010574"/>
    </source>
</evidence>
<dbReference type="InterPro" id="IPR043519">
    <property type="entry name" value="NT_sf"/>
</dbReference>
<dbReference type="Pfam" id="PF02410">
    <property type="entry name" value="RsfS"/>
    <property type="match status" value="1"/>
</dbReference>
<dbReference type="FunFam" id="3.30.460.10:FF:000018">
    <property type="entry name" value="Mitochondrial assembly of ribosomal large subunit 1"/>
    <property type="match status" value="1"/>
</dbReference>
<accession>A0A1W0WXT5</accession>
<evidence type="ECO:0000256" key="4">
    <source>
        <dbReference type="ARBA" id="ARBA00053669"/>
    </source>
</evidence>
<protein>
    <recommendedName>
        <fullName evidence="5">Mitochondrial assembly of ribosomal large subunit protein 1</fullName>
    </recommendedName>
</protein>
<comment type="caution">
    <text evidence="7">The sequence shown here is derived from an EMBL/GenBank/DDBJ whole genome shotgun (WGS) entry which is preliminary data.</text>
</comment>
<dbReference type="SUPFAM" id="SSF81301">
    <property type="entry name" value="Nucleotidyltransferase"/>
    <property type="match status" value="1"/>
</dbReference>
<name>A0A1W0WXT5_HYPEX</name>
<reference evidence="8" key="1">
    <citation type="submission" date="2017-01" db="EMBL/GenBank/DDBJ databases">
        <title>Comparative genomics of anhydrobiosis in the tardigrade Hypsibius dujardini.</title>
        <authorList>
            <person name="Yoshida Y."/>
            <person name="Koutsovoulos G."/>
            <person name="Laetsch D."/>
            <person name="Stevens L."/>
            <person name="Kumar S."/>
            <person name="Horikawa D."/>
            <person name="Ishino K."/>
            <person name="Komine S."/>
            <person name="Tomita M."/>
            <person name="Blaxter M."/>
            <person name="Arakawa K."/>
        </authorList>
    </citation>
    <scope>NUCLEOTIDE SEQUENCE [LARGE SCALE GENOMIC DNA]</scope>
    <source>
        <strain evidence="8">Z151</strain>
    </source>
</reference>
<feature type="region of interest" description="Disordered" evidence="6">
    <location>
        <begin position="43"/>
        <end position="85"/>
    </location>
</feature>
<dbReference type="InterPro" id="IPR004394">
    <property type="entry name" value="Iojap/RsfS/C7orf30"/>
</dbReference>
<comment type="similarity">
    <text evidence="2">Belongs to the Iojap/RsfS family.</text>
</comment>
<dbReference type="OrthoDB" id="21330at2759"/>
<evidence type="ECO:0000313" key="8">
    <source>
        <dbReference type="Proteomes" id="UP000192578"/>
    </source>
</evidence>
<dbReference type="NCBIfam" id="TIGR00090">
    <property type="entry name" value="rsfS_iojap_ybeB"/>
    <property type="match status" value="1"/>
</dbReference>
<comment type="subcellular location">
    <subcellularLocation>
        <location evidence="1">Mitochondrion</location>
    </subcellularLocation>
</comment>
<dbReference type="EMBL" id="MTYJ01000035">
    <property type="protein sequence ID" value="OQV19932.1"/>
    <property type="molecule type" value="Genomic_DNA"/>
</dbReference>
<dbReference type="AlphaFoldDB" id="A0A1W0WXT5"/>
<dbReference type="GO" id="GO:0017148">
    <property type="term" value="P:negative regulation of translation"/>
    <property type="evidence" value="ECO:0007669"/>
    <property type="project" value="TreeGrafter"/>
</dbReference>
<organism evidence="7 8">
    <name type="scientific">Hypsibius exemplaris</name>
    <name type="common">Freshwater tardigrade</name>
    <dbReference type="NCBI Taxonomy" id="2072580"/>
    <lineage>
        <taxon>Eukaryota</taxon>
        <taxon>Metazoa</taxon>
        <taxon>Ecdysozoa</taxon>
        <taxon>Tardigrada</taxon>
        <taxon>Eutardigrada</taxon>
        <taxon>Parachela</taxon>
        <taxon>Hypsibioidea</taxon>
        <taxon>Hypsibiidae</taxon>
        <taxon>Hypsibius</taxon>
    </lineage>
</organism>
<evidence type="ECO:0000313" key="7">
    <source>
        <dbReference type="EMBL" id="OQV19932.1"/>
    </source>
</evidence>
<gene>
    <name evidence="7" type="ORF">BV898_06199</name>
</gene>
<dbReference type="Proteomes" id="UP000192578">
    <property type="component" value="Unassembled WGS sequence"/>
</dbReference>
<sequence length="329" mass="36630">MSGIWMQKAVCRLCRSSSTRTVIRAISTAHPAWNWSSGNRAAGRFEKRNRNPNAEEEEEDDPRSPSKEKYIGGRNLKPQQQPDTKIIAPSMRNKFRLFQDETEEVLDSAQAQWITIKAPEEESVDEFEGLSLERGQTGVYDIDELVHVLRLENADGICVLSIPAELNFADYMVVASGQSSRQLMGMAQFVSRYYKAKKSPIDPFLNTSAAQWKPSWICLDLGNIILHLMDWESRRIYDIESLWALGPAHDAKLQAPIHPSLEMVQKHSSIVHPTGSLDNGPNKRPMATAAAATTTITSTHMPEPDAASSTIAVGGYGRLAKLAKTERPN</sequence>
<evidence type="ECO:0000256" key="5">
    <source>
        <dbReference type="ARBA" id="ARBA00073331"/>
    </source>
</evidence>
<evidence type="ECO:0000256" key="1">
    <source>
        <dbReference type="ARBA" id="ARBA00004173"/>
    </source>
</evidence>
<dbReference type="GO" id="GO:0043023">
    <property type="term" value="F:ribosomal large subunit binding"/>
    <property type="evidence" value="ECO:0007669"/>
    <property type="project" value="TreeGrafter"/>
</dbReference>
<feature type="compositionally biased region" description="Basic and acidic residues" evidence="6">
    <location>
        <begin position="62"/>
        <end position="71"/>
    </location>
</feature>
<evidence type="ECO:0000256" key="6">
    <source>
        <dbReference type="SAM" id="MobiDB-lite"/>
    </source>
</evidence>
<dbReference type="Gene3D" id="3.30.460.10">
    <property type="entry name" value="Beta Polymerase, domain 2"/>
    <property type="match status" value="1"/>
</dbReference>